<dbReference type="GO" id="GO:0005737">
    <property type="term" value="C:cytoplasm"/>
    <property type="evidence" value="ECO:0007669"/>
    <property type="project" value="TreeGrafter"/>
</dbReference>
<dbReference type="PANTHER" id="PTHR43544">
    <property type="entry name" value="SHORT-CHAIN DEHYDROGENASE/REDUCTASE"/>
    <property type="match status" value="1"/>
</dbReference>
<dbReference type="InterPro" id="IPR002347">
    <property type="entry name" value="SDR_fam"/>
</dbReference>
<dbReference type="SUPFAM" id="SSF51735">
    <property type="entry name" value="NAD(P)-binding Rossmann-fold domains"/>
    <property type="match status" value="1"/>
</dbReference>
<gene>
    <name evidence="3" type="ORF">BST96_18700</name>
</gene>
<evidence type="ECO:0000313" key="3">
    <source>
        <dbReference type="EMBL" id="ARN76501.1"/>
    </source>
</evidence>
<evidence type="ECO:0000256" key="1">
    <source>
        <dbReference type="ARBA" id="ARBA00022857"/>
    </source>
</evidence>
<keyword evidence="4" id="KW-1185">Reference proteome</keyword>
<proteinExistence type="predicted"/>
<dbReference type="Gene3D" id="3.40.50.720">
    <property type="entry name" value="NAD(P)-binding Rossmann-like Domain"/>
    <property type="match status" value="1"/>
</dbReference>
<dbReference type="AlphaFoldDB" id="A0A1X9NH60"/>
<dbReference type="CDD" id="cd05325">
    <property type="entry name" value="carb_red_sniffer_like_SDR_c"/>
    <property type="match status" value="1"/>
</dbReference>
<dbReference type="KEGG" id="osg:BST96_18700"/>
<evidence type="ECO:0008006" key="5">
    <source>
        <dbReference type="Google" id="ProtNLM"/>
    </source>
</evidence>
<keyword evidence="2" id="KW-0560">Oxidoreductase</keyword>
<dbReference type="PRINTS" id="PR00081">
    <property type="entry name" value="GDHRDH"/>
</dbReference>
<dbReference type="STRING" id="716816.BST96_18700"/>
<keyword evidence="1" id="KW-0521">NADP</keyword>
<protein>
    <recommendedName>
        <fullName evidence="5">Short-chain dehydrogenase</fullName>
    </recommendedName>
</protein>
<dbReference type="EMBL" id="CP019343">
    <property type="protein sequence ID" value="ARN76501.1"/>
    <property type="molecule type" value="Genomic_DNA"/>
</dbReference>
<dbReference type="Pfam" id="PF00106">
    <property type="entry name" value="adh_short"/>
    <property type="match status" value="1"/>
</dbReference>
<evidence type="ECO:0000256" key="2">
    <source>
        <dbReference type="ARBA" id="ARBA00023002"/>
    </source>
</evidence>
<name>A0A1X9NH60_9GAMM</name>
<sequence>MALAAEPTVFITGANRGIGLEFVNQYSQRGWTVIATARKPAEADDLNALAAERNNITVEQLDVTDHARIDALAEKYKDQPIDVLLNNAAITPKYMSAFKKVDGVDYDMAKLSYDVNALGPLKMSQAFMSNVEASEQKKIIVISSKAGSFQEGPQRAMMYSYRASKSALNMMMYTLAFETAKDDVILTLLSPGTVNTMGVLGRMMPGSIQPEESVTNMVKLIGTLKPEHNGKMLNHSDGALIAW</sequence>
<organism evidence="3 4">
    <name type="scientific">Oceanicoccus sagamiensis</name>
    <dbReference type="NCBI Taxonomy" id="716816"/>
    <lineage>
        <taxon>Bacteria</taxon>
        <taxon>Pseudomonadati</taxon>
        <taxon>Pseudomonadota</taxon>
        <taxon>Gammaproteobacteria</taxon>
        <taxon>Cellvibrionales</taxon>
        <taxon>Spongiibacteraceae</taxon>
        <taxon>Oceanicoccus</taxon>
    </lineage>
</organism>
<reference evidence="3 4" key="1">
    <citation type="submission" date="2016-11" db="EMBL/GenBank/DDBJ databases">
        <title>Trade-off between light-utilization and light-protection in marine flavobacteria.</title>
        <authorList>
            <person name="Kumagai Y."/>
        </authorList>
    </citation>
    <scope>NUCLEOTIDE SEQUENCE [LARGE SCALE GENOMIC DNA]</scope>
    <source>
        <strain evidence="3 4">NBRC 107125</strain>
    </source>
</reference>
<accession>A0A1X9NH60</accession>
<dbReference type="GO" id="GO:0016491">
    <property type="term" value="F:oxidoreductase activity"/>
    <property type="evidence" value="ECO:0007669"/>
    <property type="project" value="UniProtKB-KW"/>
</dbReference>
<dbReference type="InterPro" id="IPR036291">
    <property type="entry name" value="NAD(P)-bd_dom_sf"/>
</dbReference>
<dbReference type="InterPro" id="IPR051468">
    <property type="entry name" value="Fungal_SecMetab_SDRs"/>
</dbReference>
<dbReference type="PANTHER" id="PTHR43544:SF7">
    <property type="entry name" value="NADB-LER2"/>
    <property type="match status" value="1"/>
</dbReference>
<dbReference type="Proteomes" id="UP000193450">
    <property type="component" value="Chromosome"/>
</dbReference>
<evidence type="ECO:0000313" key="4">
    <source>
        <dbReference type="Proteomes" id="UP000193450"/>
    </source>
</evidence>